<evidence type="ECO:0000256" key="2">
    <source>
        <dbReference type="ARBA" id="ARBA00022840"/>
    </source>
</evidence>
<keyword evidence="3" id="KW-0805">Transcription regulation</keyword>
<name>A0A8D5JSL3_9BACT</name>
<dbReference type="PROSITE" id="PS00688">
    <property type="entry name" value="SIGMA54_INTERACT_3"/>
    <property type="match status" value="1"/>
</dbReference>
<dbReference type="InterPro" id="IPR002078">
    <property type="entry name" value="Sigma_54_int"/>
</dbReference>
<reference evidence="7" key="1">
    <citation type="submission" date="2020-09" db="EMBL/GenBank/DDBJ databases">
        <title>Desulfogranum mesoprofundum gen. nov., sp. nov., a novel mesophilic, sulfate-reducing chemolithoautotroph isolated from a deep-sea hydrothermal vent chimney in the Suiyo Seamount.</title>
        <authorList>
            <person name="Hashimoto Y."/>
            <person name="Nakagawa S."/>
        </authorList>
    </citation>
    <scope>NUCLEOTIDE SEQUENCE</scope>
    <source>
        <strain evidence="7">KT2</strain>
    </source>
</reference>
<dbReference type="GO" id="GO:0005524">
    <property type="term" value="F:ATP binding"/>
    <property type="evidence" value="ECO:0007669"/>
    <property type="project" value="UniProtKB-KW"/>
</dbReference>
<dbReference type="RefSeq" id="WP_228854618.1">
    <property type="nucleotide sequence ID" value="NZ_AP024086.1"/>
</dbReference>
<evidence type="ECO:0000313" key="7">
    <source>
        <dbReference type="EMBL" id="BCL62241.1"/>
    </source>
</evidence>
<dbReference type="PROSITE" id="PS50045">
    <property type="entry name" value="SIGMA54_INTERACT_4"/>
    <property type="match status" value="1"/>
</dbReference>
<dbReference type="GO" id="GO:0006355">
    <property type="term" value="P:regulation of DNA-templated transcription"/>
    <property type="evidence" value="ECO:0007669"/>
    <property type="project" value="InterPro"/>
</dbReference>
<dbReference type="PANTHER" id="PTHR32071:SF74">
    <property type="entry name" value="TRANSCRIPTIONAL ACTIVATOR ROCR"/>
    <property type="match status" value="1"/>
</dbReference>
<dbReference type="AlphaFoldDB" id="A0A8D5JSL3"/>
<dbReference type="PROSITE" id="PS50112">
    <property type="entry name" value="PAS"/>
    <property type="match status" value="1"/>
</dbReference>
<dbReference type="PANTHER" id="PTHR32071">
    <property type="entry name" value="TRANSCRIPTIONAL REGULATORY PROTEIN"/>
    <property type="match status" value="1"/>
</dbReference>
<organism evidence="7 8">
    <name type="scientific">Desulfomarina profundi</name>
    <dbReference type="NCBI Taxonomy" id="2772557"/>
    <lineage>
        <taxon>Bacteria</taxon>
        <taxon>Pseudomonadati</taxon>
        <taxon>Thermodesulfobacteriota</taxon>
        <taxon>Desulfobulbia</taxon>
        <taxon>Desulfobulbales</taxon>
        <taxon>Desulfobulbaceae</taxon>
        <taxon>Desulfomarina</taxon>
    </lineage>
</organism>
<dbReference type="InterPro" id="IPR058031">
    <property type="entry name" value="AAA_lid_NorR"/>
</dbReference>
<protein>
    <submittedName>
        <fullName evidence="7">Sigma-54-dependent Fis family transcriptional regulator</fullName>
    </submittedName>
</protein>
<dbReference type="Pfam" id="PF02954">
    <property type="entry name" value="HTH_8"/>
    <property type="match status" value="1"/>
</dbReference>
<dbReference type="InterPro" id="IPR000014">
    <property type="entry name" value="PAS"/>
</dbReference>
<dbReference type="InterPro" id="IPR003593">
    <property type="entry name" value="AAA+_ATPase"/>
</dbReference>
<evidence type="ECO:0000256" key="4">
    <source>
        <dbReference type="ARBA" id="ARBA00023163"/>
    </source>
</evidence>
<sequence length="496" mass="55251">MEFSYGDMNGDSFDIREIDFISVMDSMDEGVIITDNRGVIQYYNETQAKIDGLDCQFVVGKKVTDIYQLSGDTSLIMLCIRLGKPIRNRTFFYKTKFGKIANTIHSIFPVYRGAVVYGTICFVKDYKILRNTTPVVSIPEVKPTRENGTSYTFADIIGHNHELVRSVNTSRVAADSVSPIMLIGETGTGKELFAQSIHNQSARSRKPYVAVNCAAIPENLLEGLLFGTTRGAFTGAMDKPGLLEQANGSTLFLDELLSMPLSLQAKMLRVLQEKKVRRIGSSQEINLNVKIITSVNKAPRDAIQDGELRIDLFYRVGVVMVKIPPLRDRSDDLEELINHFILTLNKALGTNVRSISSEVMNLFRGYNWPGNIRELEHLLEGALNIIGYDEELSMKHFSAVFESMENMNPPGVDTAAAPVASRRKSRFPEQVPVVTPGSGKTLVEYQAEQEKKAVSEVLLATEGNITRAAVLLGISRQLLHYKMKKHGLKRSAFTVE</sequence>
<dbReference type="Pfam" id="PF25601">
    <property type="entry name" value="AAA_lid_14"/>
    <property type="match status" value="1"/>
</dbReference>
<dbReference type="FunFam" id="3.40.50.300:FF:000006">
    <property type="entry name" value="DNA-binding transcriptional regulator NtrC"/>
    <property type="match status" value="1"/>
</dbReference>
<dbReference type="PROSITE" id="PS00675">
    <property type="entry name" value="SIGMA54_INTERACT_1"/>
    <property type="match status" value="1"/>
</dbReference>
<keyword evidence="1" id="KW-0547">Nucleotide-binding</keyword>
<evidence type="ECO:0000256" key="3">
    <source>
        <dbReference type="ARBA" id="ARBA00023015"/>
    </source>
</evidence>
<keyword evidence="4" id="KW-0804">Transcription</keyword>
<dbReference type="InterPro" id="IPR002197">
    <property type="entry name" value="HTH_Fis"/>
</dbReference>
<dbReference type="NCBIfam" id="TIGR00229">
    <property type="entry name" value="sensory_box"/>
    <property type="match status" value="1"/>
</dbReference>
<feature type="domain" description="Sigma-54 factor interaction" evidence="5">
    <location>
        <begin position="156"/>
        <end position="384"/>
    </location>
</feature>
<proteinExistence type="predicted"/>
<dbReference type="Proteomes" id="UP000826725">
    <property type="component" value="Chromosome"/>
</dbReference>
<dbReference type="InterPro" id="IPR025944">
    <property type="entry name" value="Sigma_54_int_dom_CS"/>
</dbReference>
<dbReference type="KEGG" id="dbk:DGMP_29340"/>
<keyword evidence="2" id="KW-0067">ATP-binding</keyword>
<accession>A0A8D5JSL3</accession>
<dbReference type="Pfam" id="PF00158">
    <property type="entry name" value="Sigma54_activat"/>
    <property type="match status" value="1"/>
</dbReference>
<evidence type="ECO:0000256" key="1">
    <source>
        <dbReference type="ARBA" id="ARBA00022741"/>
    </source>
</evidence>
<feature type="domain" description="PAS" evidence="6">
    <location>
        <begin position="16"/>
        <end position="69"/>
    </location>
</feature>
<evidence type="ECO:0000259" key="5">
    <source>
        <dbReference type="PROSITE" id="PS50045"/>
    </source>
</evidence>
<gene>
    <name evidence="7" type="ORF">DGMP_29340</name>
</gene>
<dbReference type="EMBL" id="AP024086">
    <property type="protein sequence ID" value="BCL62241.1"/>
    <property type="molecule type" value="Genomic_DNA"/>
</dbReference>
<evidence type="ECO:0000313" key="8">
    <source>
        <dbReference type="Proteomes" id="UP000826725"/>
    </source>
</evidence>
<dbReference type="CDD" id="cd00009">
    <property type="entry name" value="AAA"/>
    <property type="match status" value="1"/>
</dbReference>
<evidence type="ECO:0000259" key="6">
    <source>
        <dbReference type="PROSITE" id="PS50112"/>
    </source>
</evidence>
<dbReference type="GO" id="GO:0043565">
    <property type="term" value="F:sequence-specific DNA binding"/>
    <property type="evidence" value="ECO:0007669"/>
    <property type="project" value="InterPro"/>
</dbReference>
<dbReference type="SMART" id="SM00382">
    <property type="entry name" value="AAA"/>
    <property type="match status" value="1"/>
</dbReference>
<keyword evidence="8" id="KW-1185">Reference proteome</keyword>
<dbReference type="InterPro" id="IPR025662">
    <property type="entry name" value="Sigma_54_int_dom_ATP-bd_1"/>
</dbReference>